<keyword evidence="4 7" id="KW-0472">Membrane</keyword>
<evidence type="ECO:0000313" key="9">
    <source>
        <dbReference type="Proteomes" id="UP000179807"/>
    </source>
</evidence>
<sequence length="272" mass="30470">MEDNNPLDSYSPFERVEDTNIPSKETASPTIGADPDLEDAEIRAYEQRLNILESQLNSQMDQINIARETGSTEPLPNWPKFYPLVHFDIEEVPESLRLFVSEAFYGWFIMAVAFGLNWIGCLTLIRAGNSTDSPGSKIALASLYLFIFVPLALDFDAMSVYKVLKTDTPSTMSYLKIFIFLGITTFFEGILALGLESSGSCGLITMINLFIGGHWFIGLISIIVTCSLGLSCFSHYSLFRKLWSYYRGTADGEDFQGNLKRTFAMAVVDYLK</sequence>
<dbReference type="GO" id="GO:0032588">
    <property type="term" value="C:trans-Golgi network membrane"/>
    <property type="evidence" value="ECO:0007669"/>
    <property type="project" value="TreeGrafter"/>
</dbReference>
<evidence type="ECO:0000256" key="4">
    <source>
        <dbReference type="ARBA" id="ARBA00023136"/>
    </source>
</evidence>
<keyword evidence="2 7" id="KW-0812">Transmembrane</keyword>
<keyword evidence="9" id="KW-1185">Reference proteome</keyword>
<dbReference type="InterPro" id="IPR007273">
    <property type="entry name" value="SCAMP"/>
</dbReference>
<dbReference type="Proteomes" id="UP000179807">
    <property type="component" value="Unassembled WGS sequence"/>
</dbReference>
<dbReference type="VEuPathDB" id="TrichDB:TRFO_36220"/>
<name>A0A1J4JEJ9_9EUKA</name>
<gene>
    <name evidence="8" type="ORF">TRFO_36220</name>
</gene>
<accession>A0A1J4JEJ9</accession>
<feature type="compositionally biased region" description="Polar residues" evidence="6">
    <location>
        <begin position="20"/>
        <end position="29"/>
    </location>
</feature>
<dbReference type="Pfam" id="PF04144">
    <property type="entry name" value="SCAMP"/>
    <property type="match status" value="1"/>
</dbReference>
<dbReference type="PANTHER" id="PTHR10687:SF2">
    <property type="entry name" value="SECRETORY CARRIER-ASSOCIATED MEMBRANE PROTEIN"/>
    <property type="match status" value="1"/>
</dbReference>
<evidence type="ECO:0000256" key="2">
    <source>
        <dbReference type="ARBA" id="ARBA00022692"/>
    </source>
</evidence>
<feature type="region of interest" description="Disordered" evidence="6">
    <location>
        <begin position="1"/>
        <end position="36"/>
    </location>
</feature>
<evidence type="ECO:0000313" key="8">
    <source>
        <dbReference type="EMBL" id="OHS97536.1"/>
    </source>
</evidence>
<evidence type="ECO:0000256" key="6">
    <source>
        <dbReference type="SAM" id="MobiDB-lite"/>
    </source>
</evidence>
<dbReference type="GO" id="GO:0015031">
    <property type="term" value="P:protein transport"/>
    <property type="evidence" value="ECO:0007669"/>
    <property type="project" value="InterPro"/>
</dbReference>
<feature type="transmembrane region" description="Helical" evidence="7">
    <location>
        <begin position="138"/>
        <end position="161"/>
    </location>
</feature>
<feature type="transmembrane region" description="Helical" evidence="7">
    <location>
        <begin position="215"/>
        <end position="239"/>
    </location>
</feature>
<evidence type="ECO:0000256" key="1">
    <source>
        <dbReference type="ARBA" id="ARBA00004141"/>
    </source>
</evidence>
<evidence type="ECO:0000256" key="3">
    <source>
        <dbReference type="ARBA" id="ARBA00022989"/>
    </source>
</evidence>
<dbReference type="RefSeq" id="XP_068350673.1">
    <property type="nucleotide sequence ID" value="XM_068510695.1"/>
</dbReference>
<dbReference type="GeneID" id="94845399"/>
<dbReference type="PANTHER" id="PTHR10687">
    <property type="entry name" value="SECRETORY CARRIER-ASSOCIATED MEMBRANE PROTEIN SCAMP"/>
    <property type="match status" value="1"/>
</dbReference>
<comment type="subcellular location">
    <subcellularLocation>
        <location evidence="1">Membrane</location>
        <topology evidence="1">Multi-pass membrane protein</topology>
    </subcellularLocation>
</comment>
<evidence type="ECO:0000256" key="5">
    <source>
        <dbReference type="SAM" id="Coils"/>
    </source>
</evidence>
<dbReference type="GO" id="GO:0055038">
    <property type="term" value="C:recycling endosome membrane"/>
    <property type="evidence" value="ECO:0007669"/>
    <property type="project" value="TreeGrafter"/>
</dbReference>
<dbReference type="OrthoDB" id="242866at2759"/>
<evidence type="ECO:0000256" key="7">
    <source>
        <dbReference type="SAM" id="Phobius"/>
    </source>
</evidence>
<evidence type="ECO:0008006" key="10">
    <source>
        <dbReference type="Google" id="ProtNLM"/>
    </source>
</evidence>
<organism evidence="8 9">
    <name type="scientific">Tritrichomonas foetus</name>
    <dbReference type="NCBI Taxonomy" id="1144522"/>
    <lineage>
        <taxon>Eukaryota</taxon>
        <taxon>Metamonada</taxon>
        <taxon>Parabasalia</taxon>
        <taxon>Tritrichomonadida</taxon>
        <taxon>Tritrichomonadidae</taxon>
        <taxon>Tritrichomonas</taxon>
    </lineage>
</organism>
<reference evidence="8" key="1">
    <citation type="submission" date="2016-10" db="EMBL/GenBank/DDBJ databases">
        <authorList>
            <person name="Benchimol M."/>
            <person name="Almeida L.G."/>
            <person name="Vasconcelos A.T."/>
            <person name="Perreira-Neves A."/>
            <person name="Rosa I.A."/>
            <person name="Tasca T."/>
            <person name="Bogo M.R."/>
            <person name="de Souza W."/>
        </authorList>
    </citation>
    <scope>NUCLEOTIDE SEQUENCE [LARGE SCALE GENOMIC DNA]</scope>
    <source>
        <strain evidence="8">K</strain>
    </source>
</reference>
<feature type="transmembrane region" description="Helical" evidence="7">
    <location>
        <begin position="173"/>
        <end position="195"/>
    </location>
</feature>
<dbReference type="AlphaFoldDB" id="A0A1J4JEJ9"/>
<dbReference type="EMBL" id="MLAK01001109">
    <property type="protein sequence ID" value="OHS97536.1"/>
    <property type="molecule type" value="Genomic_DNA"/>
</dbReference>
<keyword evidence="5" id="KW-0175">Coiled coil</keyword>
<keyword evidence="3 7" id="KW-1133">Transmembrane helix</keyword>
<proteinExistence type="predicted"/>
<feature type="coiled-coil region" evidence="5">
    <location>
        <begin position="42"/>
        <end position="69"/>
    </location>
</feature>
<feature type="transmembrane region" description="Helical" evidence="7">
    <location>
        <begin position="104"/>
        <end position="126"/>
    </location>
</feature>
<comment type="caution">
    <text evidence="8">The sequence shown here is derived from an EMBL/GenBank/DDBJ whole genome shotgun (WGS) entry which is preliminary data.</text>
</comment>
<protein>
    <recommendedName>
        <fullName evidence="10">Secretory carrier membrane protein</fullName>
    </recommendedName>
</protein>